<dbReference type="InterPro" id="IPR036322">
    <property type="entry name" value="WD40_repeat_dom_sf"/>
</dbReference>
<dbReference type="PANTHER" id="PTHR19848:SF8">
    <property type="entry name" value="F-BOX AND WD REPEAT DOMAIN CONTAINING 7"/>
    <property type="match status" value="1"/>
</dbReference>
<name>X6NIR4_RETFI</name>
<dbReference type="InterPro" id="IPR015943">
    <property type="entry name" value="WD40/YVTN_repeat-like_dom_sf"/>
</dbReference>
<feature type="repeat" description="WD" evidence="3">
    <location>
        <begin position="10"/>
        <end position="51"/>
    </location>
</feature>
<dbReference type="PROSITE" id="PS00678">
    <property type="entry name" value="WD_REPEATS_1"/>
    <property type="match status" value="7"/>
</dbReference>
<reference evidence="4 5" key="1">
    <citation type="journal article" date="2013" name="Curr. Biol.">
        <title>The Genome of the Foraminiferan Reticulomyxa filosa.</title>
        <authorList>
            <person name="Glockner G."/>
            <person name="Hulsmann N."/>
            <person name="Schleicher M."/>
            <person name="Noegel A.A."/>
            <person name="Eichinger L."/>
            <person name="Gallinger C."/>
            <person name="Pawlowski J."/>
            <person name="Sierra R."/>
            <person name="Euteneuer U."/>
            <person name="Pillet L."/>
            <person name="Moustafa A."/>
            <person name="Platzer M."/>
            <person name="Groth M."/>
            <person name="Szafranski K."/>
            <person name="Schliwa M."/>
        </authorList>
    </citation>
    <scope>NUCLEOTIDE SEQUENCE [LARGE SCALE GENOMIC DNA]</scope>
</reference>
<dbReference type="InterPro" id="IPR020472">
    <property type="entry name" value="WD40_PAC1"/>
</dbReference>
<evidence type="ECO:0000256" key="2">
    <source>
        <dbReference type="ARBA" id="ARBA00022737"/>
    </source>
</evidence>
<dbReference type="EMBL" id="ASPP01008389">
    <property type="protein sequence ID" value="ETO25624.1"/>
    <property type="molecule type" value="Genomic_DNA"/>
</dbReference>
<dbReference type="SMART" id="SM00320">
    <property type="entry name" value="WD40"/>
    <property type="match status" value="10"/>
</dbReference>
<dbReference type="CDD" id="cd00200">
    <property type="entry name" value="WD40"/>
    <property type="match status" value="2"/>
</dbReference>
<feature type="repeat" description="WD" evidence="3">
    <location>
        <begin position="69"/>
        <end position="110"/>
    </location>
</feature>
<dbReference type="PROSITE" id="PS50082">
    <property type="entry name" value="WD_REPEATS_2"/>
    <property type="match status" value="9"/>
</dbReference>
<dbReference type="AlphaFoldDB" id="X6NIR4"/>
<accession>X6NIR4</accession>
<evidence type="ECO:0000256" key="3">
    <source>
        <dbReference type="PROSITE-ProRule" id="PRU00221"/>
    </source>
</evidence>
<feature type="repeat" description="WD" evidence="3">
    <location>
        <begin position="358"/>
        <end position="401"/>
    </location>
</feature>
<gene>
    <name evidence="4" type="ORF">RFI_11513</name>
</gene>
<dbReference type="InterPro" id="IPR019775">
    <property type="entry name" value="WD40_repeat_CS"/>
</dbReference>
<sequence length="602" mass="69171">ARCFQLLKILDKHEGTINSIRFSSDGQRVVSSSHDQTIRIWNIASGQQLQTDKTIRLWDVELGKELMRLEGHSGWIWSVCFSSDGKNIASCSTDETIRIWDVNSGKEIQQLIGHLNTVLCVQFSPDDKMIVSSSSDNTIGIWGIKKKYIIDINYSFLILQPTTKKNILLNSPINICKSNIFFNDLHVLENLKCIWCNKNVENHEKIIIFLKYIYDRCYSNDCLYWPRKSIFFLYVFLLNQLEEEIQVIIQCWVRILNLKLGWIQDFDKIVIKYVNIDYSTFDDTQLLCSGSRDSTVRVWDIETNKQIKLFKGHSSYVFCVKFSQYYYCNDYRNVICSSSNDKTIRFWDIKDDQQLKIFNGHTGGVGGIEFSPFSGGRYLCSGSTDKTIRLWDVEASKLLHIFNGHYLGIVCVDISPLQSYNNKSNRIGVIGGNGYTICSGSVDGTVCIWDIETARRLTVFKKHEFLINSVKYGSNELVNTILSGSNDKSARLWDIRSDKQIQVFNGHTDDVNAVEYSPFVVKNIEIGDSSNVICSGSLDNTIRFWDIRSNKNELYTIKGNGKDNGILCLKFLQLKKENRNNNRDYSVKLCYGLREGSIRIWG</sequence>
<feature type="repeat" description="WD" evidence="3">
    <location>
        <begin position="433"/>
        <end position="459"/>
    </location>
</feature>
<protein>
    <submittedName>
        <fullName evidence="4">Uncharacterized protein</fullName>
    </submittedName>
</protein>
<evidence type="ECO:0000313" key="5">
    <source>
        <dbReference type="Proteomes" id="UP000023152"/>
    </source>
</evidence>
<feature type="repeat" description="WD" evidence="3">
    <location>
        <begin position="310"/>
        <end position="357"/>
    </location>
</feature>
<dbReference type="Gene3D" id="2.130.10.10">
    <property type="entry name" value="YVTN repeat-like/Quinoprotein amine dehydrogenase"/>
    <property type="match status" value="4"/>
</dbReference>
<dbReference type="Pfam" id="PF00400">
    <property type="entry name" value="WD40"/>
    <property type="match status" value="9"/>
</dbReference>
<keyword evidence="5" id="KW-1185">Reference proteome</keyword>
<feature type="non-terminal residue" evidence="4">
    <location>
        <position position="1"/>
    </location>
</feature>
<feature type="repeat" description="WD" evidence="3">
    <location>
        <begin position="460"/>
        <end position="503"/>
    </location>
</feature>
<comment type="caution">
    <text evidence="4">The sequence shown here is derived from an EMBL/GenBank/DDBJ whole genome shotgun (WGS) entry which is preliminary data.</text>
</comment>
<evidence type="ECO:0000256" key="1">
    <source>
        <dbReference type="ARBA" id="ARBA00022574"/>
    </source>
</evidence>
<dbReference type="PANTHER" id="PTHR19848">
    <property type="entry name" value="WD40 REPEAT PROTEIN"/>
    <property type="match status" value="1"/>
</dbReference>
<dbReference type="PRINTS" id="PR00320">
    <property type="entry name" value="GPROTEINBRPT"/>
</dbReference>
<keyword evidence="1 3" id="KW-0853">WD repeat</keyword>
<keyword evidence="2" id="KW-0677">Repeat</keyword>
<feature type="repeat" description="WD" evidence="3">
    <location>
        <begin position="283"/>
        <end position="309"/>
    </location>
</feature>
<dbReference type="Proteomes" id="UP000023152">
    <property type="component" value="Unassembled WGS sequence"/>
</dbReference>
<organism evidence="4 5">
    <name type="scientific">Reticulomyxa filosa</name>
    <dbReference type="NCBI Taxonomy" id="46433"/>
    <lineage>
        <taxon>Eukaryota</taxon>
        <taxon>Sar</taxon>
        <taxon>Rhizaria</taxon>
        <taxon>Retaria</taxon>
        <taxon>Foraminifera</taxon>
        <taxon>Monothalamids</taxon>
        <taxon>Reticulomyxidae</taxon>
        <taxon>Reticulomyxa</taxon>
    </lineage>
</organism>
<evidence type="ECO:0000313" key="4">
    <source>
        <dbReference type="EMBL" id="ETO25624.1"/>
    </source>
</evidence>
<proteinExistence type="predicted"/>
<dbReference type="InterPro" id="IPR001680">
    <property type="entry name" value="WD40_rpt"/>
</dbReference>
<feature type="repeat" description="WD" evidence="3">
    <location>
        <begin position="111"/>
        <end position="152"/>
    </location>
</feature>
<dbReference type="PROSITE" id="PS50294">
    <property type="entry name" value="WD_REPEATS_REGION"/>
    <property type="match status" value="7"/>
</dbReference>
<dbReference type="SUPFAM" id="SSF50978">
    <property type="entry name" value="WD40 repeat-like"/>
    <property type="match status" value="1"/>
</dbReference>
<feature type="repeat" description="WD" evidence="3">
    <location>
        <begin position="504"/>
        <end position="555"/>
    </location>
</feature>